<dbReference type="OrthoDB" id="9446539at2759"/>
<protein>
    <submittedName>
        <fullName evidence="7">Uncharacterized protein LOC114869109</fullName>
    </submittedName>
</protein>
<proteinExistence type="inferred from homology"/>
<evidence type="ECO:0000256" key="3">
    <source>
        <dbReference type="ARBA" id="ARBA00022514"/>
    </source>
</evidence>
<keyword evidence="3" id="KW-0202">Cytokine</keyword>
<dbReference type="AlphaFoldDB" id="A0A6P7PLE9"/>
<evidence type="ECO:0000256" key="1">
    <source>
        <dbReference type="ARBA" id="ARBA00004613"/>
    </source>
</evidence>
<feature type="chain" id="PRO_5027805425" evidence="5">
    <location>
        <begin position="21"/>
        <end position="204"/>
    </location>
</feature>
<dbReference type="InterPro" id="IPR020438">
    <property type="entry name" value="IL-11"/>
</dbReference>
<reference evidence="7" key="1">
    <citation type="submission" date="2025-08" db="UniProtKB">
        <authorList>
            <consortium name="RefSeq"/>
        </authorList>
    </citation>
    <scope>IDENTIFICATION</scope>
</reference>
<dbReference type="Pfam" id="PF07400">
    <property type="entry name" value="IL11"/>
    <property type="match status" value="1"/>
</dbReference>
<dbReference type="GO" id="GO:0007166">
    <property type="term" value="P:cell surface receptor signaling pathway"/>
    <property type="evidence" value="ECO:0007669"/>
    <property type="project" value="TreeGrafter"/>
</dbReference>
<comment type="similarity">
    <text evidence="2">Belongs to the IL-6 superfamily.</text>
</comment>
<evidence type="ECO:0000313" key="6">
    <source>
        <dbReference type="Proteomes" id="UP000515150"/>
    </source>
</evidence>
<comment type="subcellular location">
    <subcellularLocation>
        <location evidence="1">Secreted</location>
    </subcellularLocation>
</comment>
<evidence type="ECO:0000256" key="2">
    <source>
        <dbReference type="ARBA" id="ARBA00007432"/>
    </source>
</evidence>
<dbReference type="FunCoup" id="A0A6P7PLE9">
    <property type="interactions" value="42"/>
</dbReference>
<dbReference type="Gene3D" id="1.20.1250.10">
    <property type="match status" value="1"/>
</dbReference>
<dbReference type="GO" id="GO:0005125">
    <property type="term" value="F:cytokine activity"/>
    <property type="evidence" value="ECO:0007669"/>
    <property type="project" value="UniProtKB-KW"/>
</dbReference>
<name>A0A6P7PLE9_BETSP</name>
<feature type="signal peptide" evidence="5">
    <location>
        <begin position="1"/>
        <end position="20"/>
    </location>
</feature>
<organism evidence="6 7">
    <name type="scientific">Betta splendens</name>
    <name type="common">Siamese fighting fish</name>
    <dbReference type="NCBI Taxonomy" id="158456"/>
    <lineage>
        <taxon>Eukaryota</taxon>
        <taxon>Metazoa</taxon>
        <taxon>Chordata</taxon>
        <taxon>Craniata</taxon>
        <taxon>Vertebrata</taxon>
        <taxon>Euteleostomi</taxon>
        <taxon>Actinopterygii</taxon>
        <taxon>Neopterygii</taxon>
        <taxon>Teleostei</taxon>
        <taxon>Neoteleostei</taxon>
        <taxon>Acanthomorphata</taxon>
        <taxon>Anabantaria</taxon>
        <taxon>Anabantiformes</taxon>
        <taxon>Anabantoidei</taxon>
        <taxon>Osphronemidae</taxon>
        <taxon>Betta</taxon>
    </lineage>
</organism>
<dbReference type="InterPro" id="IPR010681">
    <property type="entry name" value="PRF/CT"/>
</dbReference>
<dbReference type="RefSeq" id="XP_029028819.1">
    <property type="nucleotide sequence ID" value="XM_029172986.3"/>
</dbReference>
<dbReference type="PANTHER" id="PTHR21353">
    <property type="match status" value="1"/>
</dbReference>
<dbReference type="PANTHER" id="PTHR21353:SF9">
    <property type="match status" value="1"/>
</dbReference>
<dbReference type="GO" id="GO:0005615">
    <property type="term" value="C:extracellular space"/>
    <property type="evidence" value="ECO:0007669"/>
    <property type="project" value="UniProtKB-KW"/>
</dbReference>
<gene>
    <name evidence="7" type="primary">LOC114869109</name>
</gene>
<dbReference type="SUPFAM" id="SSF47266">
    <property type="entry name" value="4-helical cytokines"/>
    <property type="match status" value="1"/>
</dbReference>
<keyword evidence="5" id="KW-0732">Signal</keyword>
<dbReference type="GeneID" id="114869109"/>
<dbReference type="KEGG" id="bspl:114869109"/>
<accession>A0A6P7PLE9</accession>
<evidence type="ECO:0000256" key="5">
    <source>
        <dbReference type="SAM" id="SignalP"/>
    </source>
</evidence>
<sequence>MTVWWPAVALLGCVLSAAHSLAPSPSDRYEKSFRLTRTTRAHVQQLLKKYKEQHLGNMHFEDRSQQLKSLPSLSTDFYSWLNLTDWERLHAAFWDMQIYWNMLDWKRKQLEKEDRDHKEVRWSISHIQWDLRDLMNQVKSQMNYMRRSWSKATSPTVHPPLNTEASSKTAWDSRVEGYIILRDLDLYLTKLARDFLLLASKTRS</sequence>
<dbReference type="Proteomes" id="UP000515150">
    <property type="component" value="Chromosome 14"/>
</dbReference>
<dbReference type="InterPro" id="IPR009079">
    <property type="entry name" value="4_helix_cytokine-like_core"/>
</dbReference>
<evidence type="ECO:0000256" key="4">
    <source>
        <dbReference type="ARBA" id="ARBA00022525"/>
    </source>
</evidence>
<evidence type="ECO:0000313" key="7">
    <source>
        <dbReference type="RefSeq" id="XP_029028819.1"/>
    </source>
</evidence>
<keyword evidence="6" id="KW-1185">Reference proteome</keyword>
<dbReference type="InParanoid" id="A0A6P7PLE9"/>
<keyword evidence="4" id="KW-0964">Secreted</keyword>